<evidence type="ECO:0000313" key="3">
    <source>
        <dbReference type="Proteomes" id="UP000280834"/>
    </source>
</evidence>
<reference evidence="2 3" key="2">
    <citation type="submission" date="2018-11" db="EMBL/GenBank/DDBJ databases">
        <authorList>
            <consortium name="Pathogen Informatics"/>
        </authorList>
    </citation>
    <scope>NUCLEOTIDE SEQUENCE [LARGE SCALE GENOMIC DNA]</scope>
</reference>
<gene>
    <name evidence="2" type="ORF">BTMF_LOCUS14202</name>
</gene>
<sequence length="37" mass="4104">MLIDKTQASISQRVDDSADTGEYVDDLPEDEEKSSSE</sequence>
<dbReference type="Proteomes" id="UP000280834">
    <property type="component" value="Unassembled WGS sequence"/>
</dbReference>
<evidence type="ECO:0000313" key="4">
    <source>
        <dbReference type="WBParaSite" id="BTMF_0001622301-mRNA-1"/>
    </source>
</evidence>
<accession>A0A0R3R867</accession>
<evidence type="ECO:0000256" key="1">
    <source>
        <dbReference type="SAM" id="MobiDB-lite"/>
    </source>
</evidence>
<dbReference type="EMBL" id="UZAG01020922">
    <property type="protein sequence ID" value="VDO48379.1"/>
    <property type="molecule type" value="Genomic_DNA"/>
</dbReference>
<evidence type="ECO:0000313" key="2">
    <source>
        <dbReference type="EMBL" id="VDO48379.1"/>
    </source>
</evidence>
<protein>
    <submittedName>
        <fullName evidence="4">Transposase</fullName>
    </submittedName>
</protein>
<feature type="region of interest" description="Disordered" evidence="1">
    <location>
        <begin position="1"/>
        <end position="37"/>
    </location>
</feature>
<dbReference type="WBParaSite" id="BTMF_0001622301-mRNA-1">
    <property type="protein sequence ID" value="BTMF_0001622301-mRNA-1"/>
    <property type="gene ID" value="BTMF_0001622301"/>
</dbReference>
<organism evidence="4">
    <name type="scientific">Brugia timori</name>
    <dbReference type="NCBI Taxonomy" id="42155"/>
    <lineage>
        <taxon>Eukaryota</taxon>
        <taxon>Metazoa</taxon>
        <taxon>Ecdysozoa</taxon>
        <taxon>Nematoda</taxon>
        <taxon>Chromadorea</taxon>
        <taxon>Rhabditida</taxon>
        <taxon>Spirurina</taxon>
        <taxon>Spiruromorpha</taxon>
        <taxon>Filarioidea</taxon>
        <taxon>Onchocercidae</taxon>
        <taxon>Brugia</taxon>
    </lineage>
</organism>
<name>A0A0R3R867_9BILA</name>
<reference evidence="4" key="1">
    <citation type="submission" date="2017-02" db="UniProtKB">
        <authorList>
            <consortium name="WormBaseParasite"/>
        </authorList>
    </citation>
    <scope>IDENTIFICATION</scope>
</reference>
<proteinExistence type="predicted"/>
<feature type="compositionally biased region" description="Polar residues" evidence="1">
    <location>
        <begin position="1"/>
        <end position="12"/>
    </location>
</feature>
<keyword evidence="3" id="KW-1185">Reference proteome</keyword>
<dbReference type="AlphaFoldDB" id="A0A0R3R867"/>
<feature type="compositionally biased region" description="Acidic residues" evidence="1">
    <location>
        <begin position="17"/>
        <end position="37"/>
    </location>
</feature>